<comment type="similarity">
    <text evidence="1 7">Belongs to the universal ribosomal protein uS19 family.</text>
</comment>
<evidence type="ECO:0000313" key="8">
    <source>
        <dbReference type="EMBL" id="AJF36652.1"/>
    </source>
</evidence>
<keyword evidence="4 7" id="KW-0689">Ribosomal protein</keyword>
<dbReference type="GO" id="GO:0003735">
    <property type="term" value="F:structural constituent of ribosome"/>
    <property type="evidence" value="ECO:0007669"/>
    <property type="project" value="InterPro"/>
</dbReference>
<name>A0A0B5GWC3_THETB</name>
<evidence type="ECO:0000256" key="2">
    <source>
        <dbReference type="ARBA" id="ARBA00022730"/>
    </source>
</evidence>
<dbReference type="GO" id="GO:0019843">
    <property type="term" value="F:rRNA binding"/>
    <property type="evidence" value="ECO:0007669"/>
    <property type="project" value="UniProtKB-KW"/>
</dbReference>
<gene>
    <name evidence="8" type="primary">rps19</name>
</gene>
<proteinExistence type="inferred from homology"/>
<evidence type="ECO:0000256" key="1">
    <source>
        <dbReference type="ARBA" id="ARBA00007345"/>
    </source>
</evidence>
<dbReference type="InterPro" id="IPR020934">
    <property type="entry name" value="Ribosomal_uS19_CS"/>
</dbReference>
<protein>
    <recommendedName>
        <fullName evidence="6">Small ribosomal subunit protein uS19c</fullName>
    </recommendedName>
</protein>
<keyword evidence="8" id="KW-0496">Mitochondrion</keyword>
<evidence type="ECO:0000256" key="3">
    <source>
        <dbReference type="ARBA" id="ARBA00022884"/>
    </source>
</evidence>
<organism evidence="8">
    <name type="scientific">Thecamonas trahens</name>
    <name type="common">Flagellate</name>
    <name type="synonym">Amastigomonas trahens</name>
    <dbReference type="NCBI Taxonomy" id="529818"/>
    <lineage>
        <taxon>Eukaryota</taxon>
        <taxon>Apusozoa</taxon>
        <taxon>Apusomonadida</taxon>
        <taxon>Apusomonadidae</taxon>
        <taxon>Thecamonas</taxon>
    </lineage>
</organism>
<dbReference type="SUPFAM" id="SSF54570">
    <property type="entry name" value="Ribosomal protein S19"/>
    <property type="match status" value="1"/>
</dbReference>
<dbReference type="GeneID" id="23454353"/>
<dbReference type="InterPro" id="IPR005732">
    <property type="entry name" value="Ribosomal_uS19_bac-type"/>
</dbReference>
<dbReference type="PRINTS" id="PR00975">
    <property type="entry name" value="RIBOSOMALS19"/>
</dbReference>
<dbReference type="Pfam" id="PF00203">
    <property type="entry name" value="Ribosomal_S19"/>
    <property type="match status" value="1"/>
</dbReference>
<sequence>MPRSIWKGPFIERSVLKTGKKQHKKTWSRKSVILPQFEGMTFHVHNGKDFVPVLVKEDMIGHKFGEFAQTRKVFTFKKTKKR</sequence>
<evidence type="ECO:0000256" key="5">
    <source>
        <dbReference type="ARBA" id="ARBA00023274"/>
    </source>
</evidence>
<evidence type="ECO:0000256" key="4">
    <source>
        <dbReference type="ARBA" id="ARBA00022980"/>
    </source>
</evidence>
<evidence type="ECO:0000256" key="6">
    <source>
        <dbReference type="ARBA" id="ARBA00035253"/>
    </source>
</evidence>
<geneLocation type="mitochondrion" evidence="8"/>
<dbReference type="HAMAP" id="MF_00531">
    <property type="entry name" value="Ribosomal_uS19"/>
    <property type="match status" value="1"/>
</dbReference>
<dbReference type="EMBL" id="KP165389">
    <property type="protein sequence ID" value="AJF36652.1"/>
    <property type="molecule type" value="Genomic_DNA"/>
</dbReference>
<dbReference type="NCBIfam" id="TIGR01050">
    <property type="entry name" value="rpsS_bact"/>
    <property type="match status" value="1"/>
</dbReference>
<dbReference type="RefSeq" id="YP_009121390.1">
    <property type="nucleotide sequence ID" value="NC_026452.1"/>
</dbReference>
<dbReference type="PANTHER" id="PTHR11880:SF8">
    <property type="entry name" value="SMALL RIBOSOMAL SUBUNIT PROTEIN US19M"/>
    <property type="match status" value="1"/>
</dbReference>
<dbReference type="InterPro" id="IPR002222">
    <property type="entry name" value="Ribosomal_uS19"/>
</dbReference>
<dbReference type="GO" id="GO:0005763">
    <property type="term" value="C:mitochondrial small ribosomal subunit"/>
    <property type="evidence" value="ECO:0007669"/>
    <property type="project" value="TreeGrafter"/>
</dbReference>
<dbReference type="PANTHER" id="PTHR11880">
    <property type="entry name" value="RIBOSOMAL PROTEIN S19P FAMILY MEMBER"/>
    <property type="match status" value="1"/>
</dbReference>
<dbReference type="InterPro" id="IPR023575">
    <property type="entry name" value="Ribosomal_uS19_SF"/>
</dbReference>
<dbReference type="PIRSF" id="PIRSF002144">
    <property type="entry name" value="Ribosomal_S19"/>
    <property type="match status" value="1"/>
</dbReference>
<dbReference type="GO" id="GO:0000028">
    <property type="term" value="P:ribosomal small subunit assembly"/>
    <property type="evidence" value="ECO:0007669"/>
    <property type="project" value="TreeGrafter"/>
</dbReference>
<accession>A0A0B5GWC3</accession>
<dbReference type="AlphaFoldDB" id="A0A0B5GWC3"/>
<dbReference type="Gene3D" id="3.30.860.10">
    <property type="entry name" value="30s Ribosomal Protein S19, Chain A"/>
    <property type="match status" value="1"/>
</dbReference>
<evidence type="ECO:0000256" key="7">
    <source>
        <dbReference type="RuleBase" id="RU003485"/>
    </source>
</evidence>
<dbReference type="GO" id="GO:0006412">
    <property type="term" value="P:translation"/>
    <property type="evidence" value="ECO:0007669"/>
    <property type="project" value="InterPro"/>
</dbReference>
<dbReference type="PROSITE" id="PS00323">
    <property type="entry name" value="RIBOSOMAL_S19"/>
    <property type="match status" value="1"/>
</dbReference>
<dbReference type="FunFam" id="3.30.860.10:FF:000001">
    <property type="entry name" value="30S ribosomal protein S19"/>
    <property type="match status" value="1"/>
</dbReference>
<keyword evidence="5 7" id="KW-0687">Ribonucleoprotein</keyword>
<keyword evidence="3" id="KW-0694">RNA-binding</keyword>
<reference evidence="8" key="1">
    <citation type="journal article" date="2014" name="Nucleic Acids Res.">
        <title>Widespread occurrence of organelle genome-encoded 5S rRNAs including permuted molecules.</title>
        <authorList>
            <person name="Valach M."/>
            <person name="Burger G."/>
            <person name="Gray M.W."/>
            <person name="Lang B.F."/>
        </authorList>
    </citation>
    <scope>NUCLEOTIDE SEQUENCE</scope>
    <source>
        <strain evidence="8">ATCC 50062</strain>
    </source>
</reference>
<keyword evidence="2" id="KW-0699">rRNA-binding</keyword>